<dbReference type="Pfam" id="PF00496">
    <property type="entry name" value="SBP_bac_5"/>
    <property type="match status" value="1"/>
</dbReference>
<dbReference type="SUPFAM" id="SSF53850">
    <property type="entry name" value="Periplasmic binding protein-like II"/>
    <property type="match status" value="1"/>
</dbReference>
<protein>
    <recommendedName>
        <fullName evidence="6">Solute-binding protein family 5 domain-containing protein</fullName>
    </recommendedName>
</protein>
<dbReference type="InterPro" id="IPR030678">
    <property type="entry name" value="Peptide/Ni-bd"/>
</dbReference>
<dbReference type="PIRSF" id="PIRSF002741">
    <property type="entry name" value="MppA"/>
    <property type="match status" value="1"/>
</dbReference>
<evidence type="ECO:0000256" key="4">
    <source>
        <dbReference type="ARBA" id="ARBA00022729"/>
    </source>
</evidence>
<reference evidence="7" key="1">
    <citation type="journal article" date="2014" name="Int. J. Syst. Evol. Microbiol.">
        <title>Complete genome sequence of Corynebacterium casei LMG S-19264T (=DSM 44701T), isolated from a smear-ripened cheese.</title>
        <authorList>
            <consortium name="US DOE Joint Genome Institute (JGI-PGF)"/>
            <person name="Walter F."/>
            <person name="Albersmeier A."/>
            <person name="Kalinowski J."/>
            <person name="Ruckert C."/>
        </authorList>
    </citation>
    <scope>NUCLEOTIDE SEQUENCE</scope>
    <source>
        <strain evidence="7">VKM Ac-1401</strain>
    </source>
</reference>
<evidence type="ECO:0000256" key="3">
    <source>
        <dbReference type="ARBA" id="ARBA00022448"/>
    </source>
</evidence>
<feature type="chain" id="PRO_5040821133" description="Solute-binding protein family 5 domain-containing protein" evidence="5">
    <location>
        <begin position="27"/>
        <end position="531"/>
    </location>
</feature>
<gene>
    <name evidence="7" type="ORF">GCM10017584_23880</name>
</gene>
<dbReference type="InterPro" id="IPR039424">
    <property type="entry name" value="SBP_5"/>
</dbReference>
<dbReference type="InterPro" id="IPR000914">
    <property type="entry name" value="SBP_5_dom"/>
</dbReference>
<feature type="domain" description="Solute-binding protein family 5" evidence="6">
    <location>
        <begin position="81"/>
        <end position="442"/>
    </location>
</feature>
<dbReference type="GO" id="GO:1904680">
    <property type="term" value="F:peptide transmembrane transporter activity"/>
    <property type="evidence" value="ECO:0007669"/>
    <property type="project" value="TreeGrafter"/>
</dbReference>
<dbReference type="Gene3D" id="3.40.190.10">
    <property type="entry name" value="Periplasmic binding protein-like II"/>
    <property type="match status" value="1"/>
</dbReference>
<proteinExistence type="inferred from homology"/>
<keyword evidence="3" id="KW-0813">Transport</keyword>
<dbReference type="PROSITE" id="PS51257">
    <property type="entry name" value="PROKAR_LIPOPROTEIN"/>
    <property type="match status" value="1"/>
</dbReference>
<dbReference type="GO" id="GO:0015833">
    <property type="term" value="P:peptide transport"/>
    <property type="evidence" value="ECO:0007669"/>
    <property type="project" value="TreeGrafter"/>
</dbReference>
<keyword evidence="4 5" id="KW-0732">Signal</keyword>
<keyword evidence="8" id="KW-1185">Reference proteome</keyword>
<comment type="caution">
    <text evidence="7">The sequence shown here is derived from an EMBL/GenBank/DDBJ whole genome shotgun (WGS) entry which is preliminary data.</text>
</comment>
<dbReference type="EMBL" id="BSEN01000012">
    <property type="protein sequence ID" value="GLJ76814.1"/>
    <property type="molecule type" value="Genomic_DNA"/>
</dbReference>
<name>A0A9W6M0M4_9MICO</name>
<dbReference type="GO" id="GO:0030313">
    <property type="term" value="C:cell envelope"/>
    <property type="evidence" value="ECO:0007669"/>
    <property type="project" value="UniProtKB-SubCell"/>
</dbReference>
<evidence type="ECO:0000256" key="2">
    <source>
        <dbReference type="ARBA" id="ARBA00005695"/>
    </source>
</evidence>
<feature type="signal peptide" evidence="5">
    <location>
        <begin position="1"/>
        <end position="26"/>
    </location>
</feature>
<dbReference type="PANTHER" id="PTHR30290:SF10">
    <property type="entry name" value="PERIPLASMIC OLIGOPEPTIDE-BINDING PROTEIN-RELATED"/>
    <property type="match status" value="1"/>
</dbReference>
<evidence type="ECO:0000256" key="1">
    <source>
        <dbReference type="ARBA" id="ARBA00004196"/>
    </source>
</evidence>
<organism evidence="7 8">
    <name type="scientific">Leifsonia poae</name>
    <dbReference type="NCBI Taxonomy" id="110933"/>
    <lineage>
        <taxon>Bacteria</taxon>
        <taxon>Bacillati</taxon>
        <taxon>Actinomycetota</taxon>
        <taxon>Actinomycetes</taxon>
        <taxon>Micrococcales</taxon>
        <taxon>Microbacteriaceae</taxon>
        <taxon>Leifsonia</taxon>
    </lineage>
</organism>
<accession>A0A9W6M0M4</accession>
<dbReference type="GO" id="GO:0043190">
    <property type="term" value="C:ATP-binding cassette (ABC) transporter complex"/>
    <property type="evidence" value="ECO:0007669"/>
    <property type="project" value="InterPro"/>
</dbReference>
<dbReference type="Gene3D" id="3.10.105.10">
    <property type="entry name" value="Dipeptide-binding Protein, Domain 3"/>
    <property type="match status" value="1"/>
</dbReference>
<dbReference type="PANTHER" id="PTHR30290">
    <property type="entry name" value="PERIPLASMIC BINDING COMPONENT OF ABC TRANSPORTER"/>
    <property type="match status" value="1"/>
</dbReference>
<dbReference type="Proteomes" id="UP001142372">
    <property type="component" value="Unassembled WGS sequence"/>
</dbReference>
<dbReference type="RefSeq" id="WP_271177476.1">
    <property type="nucleotide sequence ID" value="NZ_BAAAJO010000002.1"/>
</dbReference>
<evidence type="ECO:0000313" key="7">
    <source>
        <dbReference type="EMBL" id="GLJ76814.1"/>
    </source>
</evidence>
<evidence type="ECO:0000259" key="6">
    <source>
        <dbReference type="Pfam" id="PF00496"/>
    </source>
</evidence>
<evidence type="ECO:0000313" key="8">
    <source>
        <dbReference type="Proteomes" id="UP001142372"/>
    </source>
</evidence>
<comment type="subcellular location">
    <subcellularLocation>
        <location evidence="1">Cell envelope</location>
    </subcellularLocation>
</comment>
<dbReference type="GO" id="GO:0042597">
    <property type="term" value="C:periplasmic space"/>
    <property type="evidence" value="ECO:0007669"/>
    <property type="project" value="UniProtKB-ARBA"/>
</dbReference>
<evidence type="ECO:0000256" key="5">
    <source>
        <dbReference type="SAM" id="SignalP"/>
    </source>
</evidence>
<comment type="similarity">
    <text evidence="2">Belongs to the bacterial solute-binding protein 5 family.</text>
</comment>
<dbReference type="AlphaFoldDB" id="A0A9W6M0M4"/>
<reference evidence="7" key="2">
    <citation type="submission" date="2023-01" db="EMBL/GenBank/DDBJ databases">
        <authorList>
            <person name="Sun Q."/>
            <person name="Evtushenko L."/>
        </authorList>
    </citation>
    <scope>NUCLEOTIDE SEQUENCE</scope>
    <source>
        <strain evidence="7">VKM Ac-1401</strain>
    </source>
</reference>
<sequence>MMNKSQRVLAVVAGLAAIPMALTACAGTSSSAGGGSKTLTVDTSFVLKTLDPGMVYEQTGATAVHSIYDTLVTFAGSDVSKIQPDLASSFDSSSDAKTFTFHLRDDVTFSDGSKLTADDVVFSLKRLQNLKGSASQTVAGLAFSSTDAKTVVVTSDIPNPDVPTILAMPSTGILNSAEAKKHGATDAADAATSDTIGTYLDTHSIGSGPYTIGSYDPSSKVVLKANTKYWGTAPAYNRVVLQNVDVQNQKLTITKSAGDEMALDLSGALSEGLPSTVQVSGVPDTSYFLSLNQDPSVSKITSNPAFVKALRASIDNVGIAKLFGKDATPAAGLVPPAFAGALPESDAPKRDVAQAKSLLAGAGLSNPKAKLIYPAITYRGVDLGTVVTKVQSDAKEAGIDIELTPQPINVFLDSQSAGKNEIGFSPNSLNYPVAASLVNNMAPGASTSLRTGWTVERADASAVAAGKAVLAATTADARSAAMQEWQKVMNATSPYIPLANNSGIVVAAGNLKGAVYSPAGWTVDLAAVSSK</sequence>